<keyword evidence="2" id="KW-1185">Reference proteome</keyword>
<evidence type="ECO:0000313" key="1">
    <source>
        <dbReference type="EMBL" id="KRH94188.1"/>
    </source>
</evidence>
<sequence length="98" mass="11467">MSTTALQNLRQLCSLLKVELSNLKRPTDLTAANHQEHILLFLRYTIDIINQKLENQAQDETLEKLEKIFMIIEDHEEIVGDGTQILRKLYDSQNLFKK</sequence>
<name>A0A0R0LY21_9MICR</name>
<dbReference type="VEuPathDB" id="MicrosporidiaDB:M153_3510004321"/>
<gene>
    <name evidence="1" type="ORF">M153_3510004321</name>
</gene>
<dbReference type="AlphaFoldDB" id="A0A0R0LY21"/>
<evidence type="ECO:0000313" key="2">
    <source>
        <dbReference type="Proteomes" id="UP000051530"/>
    </source>
</evidence>
<reference evidence="1 2" key="1">
    <citation type="submission" date="2015-07" db="EMBL/GenBank/DDBJ databases">
        <title>The genome of Pseudoloma neurophilia, a relevant intracellular parasite of the zebrafish.</title>
        <authorList>
            <person name="Ndikumana S."/>
            <person name="Pelin A."/>
            <person name="Sanders J."/>
            <person name="Corradi N."/>
        </authorList>
    </citation>
    <scope>NUCLEOTIDE SEQUENCE [LARGE SCALE GENOMIC DNA]</scope>
    <source>
        <strain evidence="1 2">MK1</strain>
    </source>
</reference>
<protein>
    <submittedName>
        <fullName evidence="1">Uncharacterized protein</fullName>
    </submittedName>
</protein>
<accession>A0A0R0LY21</accession>
<dbReference type="Proteomes" id="UP000051530">
    <property type="component" value="Unassembled WGS sequence"/>
</dbReference>
<organism evidence="1 2">
    <name type="scientific">Pseudoloma neurophilia</name>
    <dbReference type="NCBI Taxonomy" id="146866"/>
    <lineage>
        <taxon>Eukaryota</taxon>
        <taxon>Fungi</taxon>
        <taxon>Fungi incertae sedis</taxon>
        <taxon>Microsporidia</taxon>
        <taxon>Pseudoloma</taxon>
    </lineage>
</organism>
<proteinExistence type="predicted"/>
<comment type="caution">
    <text evidence="1">The sequence shown here is derived from an EMBL/GenBank/DDBJ whole genome shotgun (WGS) entry which is preliminary data.</text>
</comment>
<dbReference type="EMBL" id="LGUB01000121">
    <property type="protein sequence ID" value="KRH94188.1"/>
    <property type="molecule type" value="Genomic_DNA"/>
</dbReference>